<evidence type="ECO:0000259" key="7">
    <source>
        <dbReference type="PROSITE" id="PS50975"/>
    </source>
</evidence>
<evidence type="ECO:0000256" key="3">
    <source>
        <dbReference type="ARBA" id="ARBA00022598"/>
    </source>
</evidence>
<dbReference type="RefSeq" id="WP_124195487.1">
    <property type="nucleotide sequence ID" value="NZ_REGA01000007.1"/>
</dbReference>
<keyword evidence="3" id="KW-0436">Ligase</keyword>
<dbReference type="GO" id="GO:0043758">
    <property type="term" value="F:acetate-CoA ligase (ADP-forming) activity"/>
    <property type="evidence" value="ECO:0007669"/>
    <property type="project" value="UniProtKB-EC"/>
</dbReference>
<dbReference type="PANTHER" id="PTHR43334:SF1">
    <property type="entry name" value="3-HYDROXYPROPIONATE--COA LIGASE [ADP-FORMING]"/>
    <property type="match status" value="1"/>
</dbReference>
<comment type="caution">
    <text evidence="8">The sequence shown here is derived from an EMBL/GenBank/DDBJ whole genome shotgun (WGS) entry which is preliminary data.</text>
</comment>
<dbReference type="GO" id="GO:0046872">
    <property type="term" value="F:metal ion binding"/>
    <property type="evidence" value="ECO:0007669"/>
    <property type="project" value="InterPro"/>
</dbReference>
<dbReference type="EMBL" id="REGA01000007">
    <property type="protein sequence ID" value="RQG94827.1"/>
    <property type="molecule type" value="Genomic_DNA"/>
</dbReference>
<evidence type="ECO:0000256" key="1">
    <source>
        <dbReference type="ARBA" id="ARBA00001619"/>
    </source>
</evidence>
<dbReference type="OrthoDB" id="18103at2157"/>
<protein>
    <recommendedName>
        <fullName evidence="2">acetate--CoA ligase (ADP-forming)</fullName>
        <ecNumber evidence="2">6.2.1.13</ecNumber>
    </recommendedName>
</protein>
<dbReference type="Pfam" id="PF13549">
    <property type="entry name" value="ATP-grasp_5"/>
    <property type="match status" value="1"/>
</dbReference>
<dbReference type="InterPro" id="IPR011761">
    <property type="entry name" value="ATP-grasp"/>
</dbReference>
<dbReference type="Gene3D" id="3.30.470.20">
    <property type="entry name" value="ATP-grasp fold, B domain"/>
    <property type="match status" value="1"/>
</dbReference>
<dbReference type="PROSITE" id="PS50975">
    <property type="entry name" value="ATP_GRASP"/>
    <property type="match status" value="1"/>
</dbReference>
<dbReference type="SUPFAM" id="SSF56059">
    <property type="entry name" value="Glutathione synthetase ATP-binding domain-like"/>
    <property type="match status" value="1"/>
</dbReference>
<proteinExistence type="predicted"/>
<accession>A0A3N6LZY3</accession>
<keyword evidence="4 6" id="KW-0547">Nucleotide-binding</keyword>
<dbReference type="EC" id="6.2.1.13" evidence="2"/>
<gene>
    <name evidence="8" type="ORF">EA473_10015</name>
</gene>
<reference evidence="8 9" key="1">
    <citation type="submission" date="2018-10" db="EMBL/GenBank/DDBJ databases">
        <title>Natrarchaeobius chitinivorans gen. nov., sp. nov., and Natrarchaeobius haloalkaliphilus sp. nov., alkaliphilic, chitin-utilizing haloarchaea from hypersaline alkaline lakes.</title>
        <authorList>
            <person name="Sorokin D.Y."/>
            <person name="Elcheninov A.G."/>
            <person name="Kostrikina N.A."/>
            <person name="Bale N.J."/>
            <person name="Sinninghe Damste J.S."/>
            <person name="Khijniak T.V."/>
            <person name="Kublanov I.V."/>
            <person name="Toshchakov S.V."/>
        </authorList>
    </citation>
    <scope>NUCLEOTIDE SEQUENCE [LARGE SCALE GENOMIC DNA]</scope>
    <source>
        <strain evidence="8 9">AArcht4T</strain>
    </source>
</reference>
<evidence type="ECO:0000256" key="4">
    <source>
        <dbReference type="ARBA" id="ARBA00022741"/>
    </source>
</evidence>
<sequence>MSGGTDHENAGSADVLTEADAKSLLSEAGVPVPDFELVSSPEEAVDVADSIGYPVVVKVSSPAVQHKSEWGDGVGVHLGLSNAEAVRDAAEAIQEAADDRELEVDILVEAAVDTDEGVETIVGGTQTQAFGPTVVFGLGGTFTEVLEDVTHRLAPIGTDEAGQMTEEIQGAELLEGFRGSPQTDREAIASTIATVSDLVADEEWIAEIEINPLLATETGVVALDALVVRADDD</sequence>
<evidence type="ECO:0000313" key="9">
    <source>
        <dbReference type="Proteomes" id="UP000282323"/>
    </source>
</evidence>
<dbReference type="Gene3D" id="3.30.1490.20">
    <property type="entry name" value="ATP-grasp fold, A domain"/>
    <property type="match status" value="1"/>
</dbReference>
<keyword evidence="9" id="KW-1185">Reference proteome</keyword>
<feature type="domain" description="ATP-grasp" evidence="7">
    <location>
        <begin position="22"/>
        <end position="116"/>
    </location>
</feature>
<keyword evidence="5 6" id="KW-0067">ATP-binding</keyword>
<evidence type="ECO:0000313" key="8">
    <source>
        <dbReference type="EMBL" id="RQG94827.1"/>
    </source>
</evidence>
<dbReference type="GO" id="GO:0005524">
    <property type="term" value="F:ATP binding"/>
    <property type="evidence" value="ECO:0007669"/>
    <property type="project" value="UniProtKB-UniRule"/>
</dbReference>
<dbReference type="InterPro" id="IPR013815">
    <property type="entry name" value="ATP_grasp_subdomain_1"/>
</dbReference>
<evidence type="ECO:0000256" key="2">
    <source>
        <dbReference type="ARBA" id="ARBA00012957"/>
    </source>
</evidence>
<evidence type="ECO:0000256" key="6">
    <source>
        <dbReference type="PROSITE-ProRule" id="PRU00409"/>
    </source>
</evidence>
<dbReference type="PANTHER" id="PTHR43334">
    <property type="entry name" value="ACETATE--COA LIGASE [ADP-FORMING]"/>
    <property type="match status" value="1"/>
</dbReference>
<organism evidence="8 9">
    <name type="scientific">Natrarchaeobius chitinivorans</name>
    <dbReference type="NCBI Taxonomy" id="1679083"/>
    <lineage>
        <taxon>Archaea</taxon>
        <taxon>Methanobacteriati</taxon>
        <taxon>Methanobacteriota</taxon>
        <taxon>Stenosarchaea group</taxon>
        <taxon>Halobacteria</taxon>
        <taxon>Halobacteriales</taxon>
        <taxon>Natrialbaceae</taxon>
        <taxon>Natrarchaeobius</taxon>
    </lineage>
</organism>
<comment type="catalytic activity">
    <reaction evidence="1">
        <text>acetate + ATP + CoA = acetyl-CoA + ADP + phosphate</text>
        <dbReference type="Rhea" id="RHEA:15081"/>
        <dbReference type="ChEBI" id="CHEBI:30089"/>
        <dbReference type="ChEBI" id="CHEBI:30616"/>
        <dbReference type="ChEBI" id="CHEBI:43474"/>
        <dbReference type="ChEBI" id="CHEBI:57287"/>
        <dbReference type="ChEBI" id="CHEBI:57288"/>
        <dbReference type="ChEBI" id="CHEBI:456216"/>
        <dbReference type="EC" id="6.2.1.13"/>
    </reaction>
</comment>
<dbReference type="Proteomes" id="UP000282323">
    <property type="component" value="Unassembled WGS sequence"/>
</dbReference>
<evidence type="ECO:0000256" key="5">
    <source>
        <dbReference type="ARBA" id="ARBA00022840"/>
    </source>
</evidence>
<dbReference type="AlphaFoldDB" id="A0A3N6LZY3"/>
<name>A0A3N6LZY3_NATCH</name>
<dbReference type="InterPro" id="IPR051538">
    <property type="entry name" value="Acyl-CoA_Synth/Transferase"/>
</dbReference>